<evidence type="ECO:0000259" key="2">
    <source>
        <dbReference type="Pfam" id="PF07833"/>
    </source>
</evidence>
<gene>
    <name evidence="3" type="ORF">AAA081_07525</name>
</gene>
<feature type="chain" id="PRO_5045610631" evidence="1">
    <location>
        <begin position="25"/>
        <end position="276"/>
    </location>
</feature>
<keyword evidence="4" id="KW-1185">Reference proteome</keyword>
<dbReference type="Pfam" id="PF07833">
    <property type="entry name" value="Cu_amine_oxidN1"/>
    <property type="match status" value="1"/>
</dbReference>
<organism evidence="3 4">
    <name type="scientific">Aedoeadaptatus acetigenes</name>
    <dbReference type="NCBI Taxonomy" id="2981723"/>
    <lineage>
        <taxon>Bacteria</taxon>
        <taxon>Bacillati</taxon>
        <taxon>Bacillota</taxon>
        <taxon>Tissierellia</taxon>
        <taxon>Tissierellales</taxon>
        <taxon>Peptoniphilaceae</taxon>
        <taxon>Aedoeadaptatus</taxon>
    </lineage>
</organism>
<comment type="caution">
    <text evidence="3">The sequence shown here is derived from an EMBL/GenBank/DDBJ whole genome shotgun (WGS) entry which is preliminary data.</text>
</comment>
<reference evidence="3 4" key="1">
    <citation type="submission" date="2024-04" db="EMBL/GenBank/DDBJ databases">
        <title>Human intestinal bacterial collection.</title>
        <authorList>
            <person name="Pauvert C."/>
            <person name="Hitch T.C.A."/>
            <person name="Clavel T."/>
        </authorList>
    </citation>
    <scope>NUCLEOTIDE SEQUENCE [LARGE SCALE GENOMIC DNA]</scope>
    <source>
        <strain evidence="3 4">CLA-SR-H026</strain>
    </source>
</reference>
<protein>
    <submittedName>
        <fullName evidence="3">Copper amine oxidase N-terminal domain-containing protein</fullName>
    </submittedName>
</protein>
<evidence type="ECO:0000256" key="1">
    <source>
        <dbReference type="SAM" id="SignalP"/>
    </source>
</evidence>
<dbReference type="SUPFAM" id="SSF55383">
    <property type="entry name" value="Copper amine oxidase, domain N"/>
    <property type="match status" value="1"/>
</dbReference>
<dbReference type="EMBL" id="JBBNPS010000025">
    <property type="protein sequence ID" value="MEQ3354137.1"/>
    <property type="molecule type" value="Genomic_DNA"/>
</dbReference>
<feature type="domain" description="Copper amine oxidase-like N-terminal" evidence="2">
    <location>
        <begin position="32"/>
        <end position="148"/>
    </location>
</feature>
<feature type="signal peptide" evidence="1">
    <location>
        <begin position="1"/>
        <end position="24"/>
    </location>
</feature>
<dbReference type="InterPro" id="IPR036582">
    <property type="entry name" value="Mao_N_sf"/>
</dbReference>
<dbReference type="Proteomes" id="UP001481872">
    <property type="component" value="Unassembled WGS sequence"/>
</dbReference>
<accession>A0ABV1J8J5</accession>
<dbReference type="InterPro" id="IPR012854">
    <property type="entry name" value="Cu_amine_oxidase-like_N"/>
</dbReference>
<dbReference type="Gene3D" id="3.30.457.10">
    <property type="entry name" value="Copper amine oxidase-like, N-terminal domain"/>
    <property type="match status" value="1"/>
</dbReference>
<name>A0ABV1J8J5_9FIRM</name>
<proteinExistence type="predicted"/>
<evidence type="ECO:0000313" key="3">
    <source>
        <dbReference type="EMBL" id="MEQ3354137.1"/>
    </source>
</evidence>
<dbReference type="RefSeq" id="WP_349054460.1">
    <property type="nucleotide sequence ID" value="NZ_JBBNPS010000025.1"/>
</dbReference>
<evidence type="ECO:0000313" key="4">
    <source>
        <dbReference type="Proteomes" id="UP001481872"/>
    </source>
</evidence>
<sequence length="276" mass="29892">MKKSLFVSLLALVLALGLGSVSFAQGDLYLAVDGKKVETDAPCFIENNRTLVPVRFIGESLGYNVTWDAGARRVTITNAKADAAAVKIELTIDSNKALVYDAAGESKEVALETAAKITKNRTFVPVRFIGESFGTAVDWDVANRVVIIGDKSLYKAEEFAKLRKAEAPKPAPAKKPAKAKAPSAKEITGMYVRKDDEDFLLVVVEYKKDGLTHAAAAAMLDDSPEGYRYVGNPMGMIYDPKTGTDELGGITIQFYKGGCRVTEKGSPVVVEYKKIR</sequence>
<keyword evidence="1" id="KW-0732">Signal</keyword>